<reference evidence="2" key="2">
    <citation type="submission" date="2020-09" db="EMBL/GenBank/DDBJ databases">
        <authorList>
            <person name="Sun Q."/>
            <person name="Kim S."/>
        </authorList>
    </citation>
    <scope>NUCLEOTIDE SEQUENCE</scope>
    <source>
        <strain evidence="2">KCTC 42651</strain>
    </source>
</reference>
<comment type="caution">
    <text evidence="2">The sequence shown here is derived from an EMBL/GenBank/DDBJ whole genome shotgun (WGS) entry which is preliminary data.</text>
</comment>
<reference evidence="2" key="1">
    <citation type="journal article" date="2014" name="Int. J. Syst. Evol. Microbiol.">
        <title>Complete genome sequence of Corynebacterium casei LMG S-19264T (=DSM 44701T), isolated from a smear-ripened cheese.</title>
        <authorList>
            <consortium name="US DOE Joint Genome Institute (JGI-PGF)"/>
            <person name="Walter F."/>
            <person name="Albersmeier A."/>
            <person name="Kalinowski J."/>
            <person name="Ruckert C."/>
        </authorList>
    </citation>
    <scope>NUCLEOTIDE SEQUENCE</scope>
    <source>
        <strain evidence="2">KCTC 42651</strain>
    </source>
</reference>
<feature type="transmembrane region" description="Helical" evidence="1">
    <location>
        <begin position="108"/>
        <end position="137"/>
    </location>
</feature>
<accession>A0A919CPP2</accession>
<protein>
    <submittedName>
        <fullName evidence="2">Uncharacterized protein</fullName>
    </submittedName>
</protein>
<keyword evidence="1" id="KW-1133">Transmembrane helix</keyword>
<evidence type="ECO:0000313" key="3">
    <source>
        <dbReference type="Proteomes" id="UP000630353"/>
    </source>
</evidence>
<keyword evidence="1" id="KW-0472">Membrane</keyword>
<keyword evidence="3" id="KW-1185">Reference proteome</keyword>
<evidence type="ECO:0000313" key="2">
    <source>
        <dbReference type="EMBL" id="GHD44097.1"/>
    </source>
</evidence>
<dbReference type="Proteomes" id="UP000630353">
    <property type="component" value="Unassembled WGS sequence"/>
</dbReference>
<sequence length="152" mass="15285">MAGDPRRAPLTDGTDSRRTFGLAVGGLFGNAAGCMGLVLRGVTAMRALMAAVLLLTAVALVPRGASAEASAPAAASGGWFGVSTEAPSAHQTTGDDVMRSMYVAMGAMTGYMFAVMPVTTTAVTAAVASGLVSMWAYDYMLAPAPLHGAPAQ</sequence>
<name>A0A919CPP2_9PROT</name>
<keyword evidence="1" id="KW-0812">Transmembrane</keyword>
<gene>
    <name evidence="2" type="ORF">GCM10017083_11130</name>
</gene>
<dbReference type="AlphaFoldDB" id="A0A919CPP2"/>
<evidence type="ECO:0000256" key="1">
    <source>
        <dbReference type="SAM" id="Phobius"/>
    </source>
</evidence>
<feature type="transmembrane region" description="Helical" evidence="1">
    <location>
        <begin position="20"/>
        <end position="38"/>
    </location>
</feature>
<proteinExistence type="predicted"/>
<dbReference type="EMBL" id="BMZS01000002">
    <property type="protein sequence ID" value="GHD44097.1"/>
    <property type="molecule type" value="Genomic_DNA"/>
</dbReference>
<organism evidence="2 3">
    <name type="scientific">Thalassobaculum fulvum</name>
    <dbReference type="NCBI Taxonomy" id="1633335"/>
    <lineage>
        <taxon>Bacteria</taxon>
        <taxon>Pseudomonadati</taxon>
        <taxon>Pseudomonadota</taxon>
        <taxon>Alphaproteobacteria</taxon>
        <taxon>Rhodospirillales</taxon>
        <taxon>Thalassobaculaceae</taxon>
        <taxon>Thalassobaculum</taxon>
    </lineage>
</organism>